<dbReference type="SUPFAM" id="SSF53474">
    <property type="entry name" value="alpha/beta-Hydrolases"/>
    <property type="match status" value="1"/>
</dbReference>
<evidence type="ECO:0000313" key="4">
    <source>
        <dbReference type="EMBL" id="NUW32919.1"/>
    </source>
</evidence>
<proteinExistence type="predicted"/>
<dbReference type="RefSeq" id="WP_175590384.1">
    <property type="nucleotide sequence ID" value="NZ_JABWGN010000006.1"/>
</dbReference>
<feature type="domain" description="BD-FAE-like" evidence="3">
    <location>
        <begin position="71"/>
        <end position="258"/>
    </location>
</feature>
<dbReference type="InterPro" id="IPR029058">
    <property type="entry name" value="AB_hydrolase_fold"/>
</dbReference>
<dbReference type="PANTHER" id="PTHR48081:SF33">
    <property type="entry name" value="KYNURENINE FORMAMIDASE"/>
    <property type="match status" value="1"/>
</dbReference>
<gene>
    <name evidence="4" type="ORF">HTZ77_15960</name>
</gene>
<evidence type="ECO:0000256" key="1">
    <source>
        <dbReference type="ARBA" id="ARBA00022801"/>
    </source>
</evidence>
<dbReference type="AlphaFoldDB" id="A0A7Y6I9M3"/>
<dbReference type="Proteomes" id="UP000586042">
    <property type="component" value="Unassembled WGS sequence"/>
</dbReference>
<dbReference type="Pfam" id="PF20434">
    <property type="entry name" value="BD-FAE"/>
    <property type="match status" value="1"/>
</dbReference>
<dbReference type="EMBL" id="JABWGN010000006">
    <property type="protein sequence ID" value="NUW32919.1"/>
    <property type="molecule type" value="Genomic_DNA"/>
</dbReference>
<protein>
    <submittedName>
        <fullName evidence="4">Alpha/beta hydrolase</fullName>
    </submittedName>
</protein>
<comment type="caution">
    <text evidence="4">The sequence shown here is derived from an EMBL/GenBank/DDBJ whole genome shotgun (WGS) entry which is preliminary data.</text>
</comment>
<dbReference type="Gene3D" id="3.40.50.1820">
    <property type="entry name" value="alpha/beta hydrolase"/>
    <property type="match status" value="1"/>
</dbReference>
<dbReference type="InterPro" id="IPR049492">
    <property type="entry name" value="BD-FAE-like_dom"/>
</dbReference>
<dbReference type="PANTHER" id="PTHR48081">
    <property type="entry name" value="AB HYDROLASE SUPERFAMILY PROTEIN C4A8.06C"/>
    <property type="match status" value="1"/>
</dbReference>
<evidence type="ECO:0000256" key="2">
    <source>
        <dbReference type="SAM" id="MobiDB-lite"/>
    </source>
</evidence>
<dbReference type="InterPro" id="IPR050300">
    <property type="entry name" value="GDXG_lipolytic_enzyme"/>
</dbReference>
<accession>A0A7Y6I9M3</accession>
<reference evidence="4 5" key="1">
    <citation type="submission" date="2020-06" db="EMBL/GenBank/DDBJ databases">
        <title>Nonomuraea sp. SMC257, a novel actinomycete isolated from soil.</title>
        <authorList>
            <person name="Chanama M."/>
        </authorList>
    </citation>
    <scope>NUCLEOTIDE SEQUENCE [LARGE SCALE GENOMIC DNA]</scope>
    <source>
        <strain evidence="4 5">SMC257</strain>
    </source>
</reference>
<keyword evidence="1 4" id="KW-0378">Hydrolase</keyword>
<evidence type="ECO:0000313" key="5">
    <source>
        <dbReference type="Proteomes" id="UP000586042"/>
    </source>
</evidence>
<evidence type="ECO:0000259" key="3">
    <source>
        <dbReference type="Pfam" id="PF20434"/>
    </source>
</evidence>
<feature type="region of interest" description="Disordered" evidence="2">
    <location>
        <begin position="1"/>
        <end position="66"/>
    </location>
</feature>
<name>A0A7Y6I9M3_9ACTN</name>
<keyword evidence="5" id="KW-1185">Reference proteome</keyword>
<organism evidence="4 5">
    <name type="scientific">Nonomuraea montanisoli</name>
    <dbReference type="NCBI Taxonomy" id="2741721"/>
    <lineage>
        <taxon>Bacteria</taxon>
        <taxon>Bacillati</taxon>
        <taxon>Actinomycetota</taxon>
        <taxon>Actinomycetes</taxon>
        <taxon>Streptosporangiales</taxon>
        <taxon>Streptosporangiaceae</taxon>
        <taxon>Nonomuraea</taxon>
    </lineage>
</organism>
<dbReference type="GO" id="GO:0016787">
    <property type="term" value="F:hydrolase activity"/>
    <property type="evidence" value="ECO:0007669"/>
    <property type="project" value="UniProtKB-KW"/>
</dbReference>
<sequence>MNAVARDAAEQASAFSHPRARPDATVSYGPHPDQLVDLYAPRTGPLGDPATAPSERPGTGKEPLTVSGMEGAPLVVVLHGGAWRAAYDRWHVSPFAAFLARRGLAVASVEYRRGGAAAGAAGRWPETFDDVAAALDALPALVADALPEADPGRVVLTGHSAGGHLALWAAARHALPPGSPWRLPGPSVAGVVALAPIADLVRARELSVCSDAALQLLGGPDRFEERRASADPATLLPTGVPTTIVHGRDDVVVPAEVTASYARSAARAGQTVRLTLVEDAGHFPLIDPAVDACALVAGEVTRLLART</sequence>